<dbReference type="GO" id="GO:0035091">
    <property type="term" value="F:phosphatidylinositol binding"/>
    <property type="evidence" value="ECO:0007669"/>
    <property type="project" value="TreeGrafter"/>
</dbReference>
<dbReference type="InterPro" id="IPR053227">
    <property type="entry name" value="TRPL-trafficking_regulator"/>
</dbReference>
<dbReference type="PROSITE" id="PS00056">
    <property type="entry name" value="RIBOSOMAL_S17"/>
    <property type="match status" value="1"/>
</dbReference>
<reference evidence="3" key="1">
    <citation type="submission" date="2020-06" db="EMBL/GenBank/DDBJ databases">
        <authorList>
            <consortium name="Plant Systems Biology data submission"/>
        </authorList>
    </citation>
    <scope>NUCLEOTIDE SEQUENCE</scope>
    <source>
        <strain evidence="3">D6</strain>
    </source>
</reference>
<dbReference type="GO" id="GO:0005525">
    <property type="term" value="F:GTP binding"/>
    <property type="evidence" value="ECO:0007669"/>
    <property type="project" value="TreeGrafter"/>
</dbReference>
<evidence type="ECO:0000256" key="1">
    <source>
        <dbReference type="SAM" id="MobiDB-lite"/>
    </source>
</evidence>
<dbReference type="EMBL" id="CAICTM010000022">
    <property type="protein sequence ID" value="CAB9497576.1"/>
    <property type="molecule type" value="Genomic_DNA"/>
</dbReference>
<dbReference type="GO" id="GO:0005840">
    <property type="term" value="C:ribosome"/>
    <property type="evidence" value="ECO:0007669"/>
    <property type="project" value="InterPro"/>
</dbReference>
<proteinExistence type="predicted"/>
<keyword evidence="3" id="KW-0808">Transferase</keyword>
<dbReference type="InterPro" id="IPR027417">
    <property type="entry name" value="P-loop_NTPase"/>
</dbReference>
<accession>A0A9N8H1S4</accession>
<dbReference type="AlphaFoldDB" id="A0A9N8H1S4"/>
<dbReference type="PANTHER" id="PTHR34932">
    <property type="entry name" value="TRPL TRANSLOCATION DEFECT PROTEIN 14"/>
    <property type="match status" value="1"/>
</dbReference>
<sequence>MSEEKERSTPARSWSFQLPDNEDKEEGDGVDVPEDRPLSEADRNLQNSHQVPFYKFVLTGGPCGGKTTGLARVYYFLKERGFEVVNVAEAFTILASNGMSGDFFATQGMDVVIQHTVMDVQMGLEDGVERILRARGRPAVMMCDRGTMDGAAYMERKDWHALLKDRGTTETEIRDNRYNAVFHMVSAADGAEPHYTLENNQARTEDAEAARMMDRKTQKAWVGHSHLYVFDNSTDFERKLERLVDVIAKLVGLPSNLKRNSAKFVLRTPPKTQDFPEDIDYHIFSVEKVYLTTNDGDDDTYSFIRKRTNLDPTGKKQLGFVYQLTTVTRTPSGDTIEEKRIITAREYSSAYLTRDVCRHIVLQKRISFLYKLQSFTIHIYQQPVSDICILHAQVEATEASTEPNVDLPPFLDVEKRLSDSNEEDEEKYSAYNISLINKIPVIKEEE</sequence>
<dbReference type="GO" id="GO:0006412">
    <property type="term" value="P:translation"/>
    <property type="evidence" value="ECO:0007669"/>
    <property type="project" value="InterPro"/>
</dbReference>
<evidence type="ECO:0000313" key="4">
    <source>
        <dbReference type="Proteomes" id="UP001153069"/>
    </source>
</evidence>
<dbReference type="GO" id="GO:0016301">
    <property type="term" value="F:kinase activity"/>
    <property type="evidence" value="ECO:0007669"/>
    <property type="project" value="UniProtKB-KW"/>
</dbReference>
<gene>
    <name evidence="3" type="ORF">SEMRO_22_G015210.1</name>
</gene>
<dbReference type="Gene3D" id="3.40.50.300">
    <property type="entry name" value="P-loop containing nucleotide triphosphate hydrolases"/>
    <property type="match status" value="1"/>
</dbReference>
<dbReference type="Proteomes" id="UP001153069">
    <property type="component" value="Unassembled WGS sequence"/>
</dbReference>
<comment type="caution">
    <text evidence="3">The sequence shown here is derived from an EMBL/GenBank/DDBJ whole genome shotgun (WGS) entry which is preliminary data.</text>
</comment>
<keyword evidence="4" id="KW-1185">Reference proteome</keyword>
<dbReference type="InterPro" id="IPR019979">
    <property type="entry name" value="Ribosomal_uS17_CS"/>
</dbReference>
<feature type="compositionally biased region" description="Acidic residues" evidence="1">
    <location>
        <begin position="20"/>
        <end position="32"/>
    </location>
</feature>
<feature type="region of interest" description="Disordered" evidence="1">
    <location>
        <begin position="1"/>
        <end position="44"/>
    </location>
</feature>
<keyword evidence="3" id="KW-0418">Kinase</keyword>
<dbReference type="Gene3D" id="2.40.320.10">
    <property type="entry name" value="Hypothetical Protein Pfu-838710-001"/>
    <property type="match status" value="1"/>
</dbReference>
<dbReference type="InterPro" id="IPR038727">
    <property type="entry name" value="NadR/Ttd14_AAA_dom"/>
</dbReference>
<evidence type="ECO:0000313" key="3">
    <source>
        <dbReference type="EMBL" id="CAB9497576.1"/>
    </source>
</evidence>
<feature type="compositionally biased region" description="Basic and acidic residues" evidence="1">
    <location>
        <begin position="33"/>
        <end position="43"/>
    </location>
</feature>
<dbReference type="GO" id="GO:0003735">
    <property type="term" value="F:structural constituent of ribosome"/>
    <property type="evidence" value="ECO:0007669"/>
    <property type="project" value="InterPro"/>
</dbReference>
<dbReference type="GO" id="GO:0070300">
    <property type="term" value="F:phosphatidic acid binding"/>
    <property type="evidence" value="ECO:0007669"/>
    <property type="project" value="TreeGrafter"/>
</dbReference>
<dbReference type="Pfam" id="PF13521">
    <property type="entry name" value="AAA_28"/>
    <property type="match status" value="1"/>
</dbReference>
<evidence type="ECO:0000259" key="2">
    <source>
        <dbReference type="Pfam" id="PF13521"/>
    </source>
</evidence>
<feature type="domain" description="NadR/Ttd14 AAA" evidence="2">
    <location>
        <begin position="55"/>
        <end position="239"/>
    </location>
</feature>
<dbReference type="PANTHER" id="PTHR34932:SF1">
    <property type="entry name" value="TRPL TRANSLOCATION DEFECT PROTEIN 14"/>
    <property type="match status" value="1"/>
</dbReference>
<dbReference type="OrthoDB" id="6375174at2759"/>
<organism evidence="3 4">
    <name type="scientific">Seminavis robusta</name>
    <dbReference type="NCBI Taxonomy" id="568900"/>
    <lineage>
        <taxon>Eukaryota</taxon>
        <taxon>Sar</taxon>
        <taxon>Stramenopiles</taxon>
        <taxon>Ochrophyta</taxon>
        <taxon>Bacillariophyta</taxon>
        <taxon>Bacillariophyceae</taxon>
        <taxon>Bacillariophycidae</taxon>
        <taxon>Naviculales</taxon>
        <taxon>Naviculaceae</taxon>
        <taxon>Seminavis</taxon>
    </lineage>
</organism>
<protein>
    <submittedName>
        <fullName evidence="3">Histidine kinase</fullName>
    </submittedName>
</protein>
<name>A0A9N8H1S4_9STRA</name>